<dbReference type="GO" id="GO:0006260">
    <property type="term" value="P:DNA replication"/>
    <property type="evidence" value="ECO:0007669"/>
    <property type="project" value="UniProtKB-KW"/>
</dbReference>
<dbReference type="PRINTS" id="PR00853">
    <property type="entry name" value="XPGRADSUPER"/>
</dbReference>
<evidence type="ECO:0000256" key="3">
    <source>
        <dbReference type="ARBA" id="ARBA00022705"/>
    </source>
</evidence>
<comment type="similarity">
    <text evidence="15">Belongs to the XPG/RAD2 endonuclease family. FEN1 subfamily.</text>
</comment>
<feature type="compositionally biased region" description="Polar residues" evidence="16">
    <location>
        <begin position="325"/>
        <end position="339"/>
    </location>
</feature>
<protein>
    <submittedName>
        <fullName evidence="20">Flap endonuclease 1</fullName>
    </submittedName>
</protein>
<dbReference type="Pfam" id="PF00752">
    <property type="entry name" value="XPG_N"/>
    <property type="match status" value="1"/>
</dbReference>
<dbReference type="InterPro" id="IPR029060">
    <property type="entry name" value="PIN-like_dom_sf"/>
</dbReference>
<dbReference type="InterPro" id="IPR008918">
    <property type="entry name" value="HhH2"/>
</dbReference>
<proteinExistence type="inferred from homology"/>
<name>A0A8J0TDM6_XENLA</name>
<evidence type="ECO:0000256" key="16">
    <source>
        <dbReference type="SAM" id="MobiDB-lite"/>
    </source>
</evidence>
<keyword evidence="11" id="KW-0496">Mitochondrion</keyword>
<dbReference type="SUPFAM" id="SSF47807">
    <property type="entry name" value="5' to 3' exonuclease, C-terminal subdomain"/>
    <property type="match status" value="1"/>
</dbReference>
<dbReference type="GO" id="GO:0003677">
    <property type="term" value="F:DNA binding"/>
    <property type="evidence" value="ECO:0007669"/>
    <property type="project" value="InterPro"/>
</dbReference>
<dbReference type="SMART" id="SM00485">
    <property type="entry name" value="XPGN"/>
    <property type="match status" value="1"/>
</dbReference>
<evidence type="ECO:0000259" key="17">
    <source>
        <dbReference type="SMART" id="SM00484"/>
    </source>
</evidence>
<feature type="domain" description="XPG N-terminal" evidence="18">
    <location>
        <begin position="1"/>
        <end position="98"/>
    </location>
</feature>
<evidence type="ECO:0000256" key="12">
    <source>
        <dbReference type="ARBA" id="ARBA00023204"/>
    </source>
</evidence>
<dbReference type="GO" id="GO:0008409">
    <property type="term" value="F:5'-3' exonuclease activity"/>
    <property type="evidence" value="ECO:0000318"/>
    <property type="project" value="GO_Central"/>
</dbReference>
<dbReference type="GO" id="GO:0017108">
    <property type="term" value="F:5'-flap endonuclease activity"/>
    <property type="evidence" value="ECO:0000318"/>
    <property type="project" value="GO_Central"/>
</dbReference>
<evidence type="ECO:0000256" key="4">
    <source>
        <dbReference type="ARBA" id="ARBA00022722"/>
    </source>
</evidence>
<keyword evidence="9" id="KW-0269">Exonuclease</keyword>
<keyword evidence="13" id="KW-0539">Nucleus</keyword>
<evidence type="ECO:0000313" key="20">
    <source>
        <dbReference type="RefSeq" id="XP_018082108.1"/>
    </source>
</evidence>
<keyword evidence="5" id="KW-0479">Metal-binding</keyword>
<dbReference type="CDD" id="cd09907">
    <property type="entry name" value="H3TH_FEN1-Euk"/>
    <property type="match status" value="1"/>
</dbReference>
<dbReference type="GeneID" id="108696916"/>
<keyword evidence="3" id="KW-0235">DNA replication</keyword>
<dbReference type="InterPro" id="IPR006085">
    <property type="entry name" value="XPG_DNA_repair_N"/>
</dbReference>
<keyword evidence="4" id="KW-0540">Nuclease</keyword>
<comment type="function">
    <text evidence="14">Structure-specific nuclease with 5'-flap endonuclease and 5'-3' exonuclease activities involved in DNA replication and repair. During DNA replication, cleaves the 5'-overhanging flap structure that is generated by displacement synthesis when DNA polymerase encounters the 5'-end of a downstream Okazaki fragment. It enters the flap from the 5'-end and then tracks to cleave the flap base, leaving a nick for ligation. Also involved in the long patch base excision repair (LP-BER) pathway, by cleaving within the apurinic/apyrimidinic (AP) site-terminated flap. Acts as a genome stabilization factor that prevents flaps from equilibrating into structures that lead to duplications and deletions. Also possesses 5'-3' exonuclease activity on nicked or gapped double-stranded DNA, and exhibits RNase H activity. Also involved in replication and repair of rDNA and in repairing mitochondrial DNA.</text>
</comment>
<dbReference type="Pfam" id="PF00867">
    <property type="entry name" value="XPG_I"/>
    <property type="match status" value="1"/>
</dbReference>
<dbReference type="SMART" id="SM00279">
    <property type="entry name" value="HhH2"/>
    <property type="match status" value="1"/>
</dbReference>
<evidence type="ECO:0000313" key="19">
    <source>
        <dbReference type="Proteomes" id="UP000186698"/>
    </source>
</evidence>
<evidence type="ECO:0000256" key="1">
    <source>
        <dbReference type="ARBA" id="ARBA00001946"/>
    </source>
</evidence>
<feature type="region of interest" description="Disordered" evidence="16">
    <location>
        <begin position="288"/>
        <end position="389"/>
    </location>
</feature>
<dbReference type="FunFam" id="1.10.150.20:FF:000009">
    <property type="entry name" value="Flap endonuclease 1"/>
    <property type="match status" value="1"/>
</dbReference>
<keyword evidence="12" id="KW-0234">DNA repair</keyword>
<dbReference type="InterPro" id="IPR006086">
    <property type="entry name" value="XPG-I_dom"/>
</dbReference>
<evidence type="ECO:0000256" key="6">
    <source>
        <dbReference type="ARBA" id="ARBA00022759"/>
    </source>
</evidence>
<evidence type="ECO:0000256" key="13">
    <source>
        <dbReference type="ARBA" id="ARBA00023242"/>
    </source>
</evidence>
<keyword evidence="7" id="KW-0227">DNA damage</keyword>
<evidence type="ECO:0000256" key="14">
    <source>
        <dbReference type="ARBA" id="ARBA00029382"/>
    </source>
</evidence>
<evidence type="ECO:0000256" key="2">
    <source>
        <dbReference type="ARBA" id="ARBA00022553"/>
    </source>
</evidence>
<dbReference type="Gene3D" id="1.10.150.20">
    <property type="entry name" value="5' to 3' exonuclease, C-terminal subdomain"/>
    <property type="match status" value="1"/>
</dbReference>
<evidence type="ECO:0000256" key="10">
    <source>
        <dbReference type="ARBA" id="ARBA00022842"/>
    </source>
</evidence>
<dbReference type="PANTHER" id="PTHR11081:SF71">
    <property type="entry name" value="FLAP ENDONUCLEASE 1"/>
    <property type="match status" value="1"/>
</dbReference>
<dbReference type="GO" id="GO:0030145">
    <property type="term" value="F:manganese ion binding"/>
    <property type="evidence" value="ECO:0000318"/>
    <property type="project" value="GO_Central"/>
</dbReference>
<keyword evidence="2" id="KW-0597">Phosphoprotein</keyword>
<dbReference type="PANTHER" id="PTHR11081">
    <property type="entry name" value="FLAP ENDONUCLEASE FAMILY MEMBER"/>
    <property type="match status" value="1"/>
</dbReference>
<dbReference type="Gene3D" id="3.40.50.1010">
    <property type="entry name" value="5'-nuclease"/>
    <property type="match status" value="2"/>
</dbReference>
<dbReference type="AlphaFoldDB" id="A0A8J0TDM6"/>
<evidence type="ECO:0000256" key="15">
    <source>
        <dbReference type="ARBA" id="ARBA00034726"/>
    </source>
</evidence>
<dbReference type="KEGG" id="xla:108696916"/>
<dbReference type="GO" id="GO:0000287">
    <property type="term" value="F:magnesium ion binding"/>
    <property type="evidence" value="ECO:0000318"/>
    <property type="project" value="GO_Central"/>
</dbReference>
<reference evidence="20" key="1">
    <citation type="submission" date="2025-08" db="UniProtKB">
        <authorList>
            <consortium name="RefSeq"/>
        </authorList>
    </citation>
    <scope>IDENTIFICATION</scope>
    <source>
        <strain evidence="20">J_2021</strain>
        <tissue evidence="20">Erythrocytes</tissue>
    </source>
</reference>
<evidence type="ECO:0000256" key="5">
    <source>
        <dbReference type="ARBA" id="ARBA00022723"/>
    </source>
</evidence>
<keyword evidence="19" id="KW-1185">Reference proteome</keyword>
<dbReference type="OrthoDB" id="1937206at2759"/>
<keyword evidence="10" id="KW-0460">Magnesium</keyword>
<sequence length="389" mass="43921">MGITKLAKLIDQEAPDSISLFSPREYRGRVLAIDASVAIYQFNSAIPTIQNRYGEDLSVLQGMFYRTVYMLENGIKPVYVFEGQPPALKHRKENTAGKSNAGHKGKNDLETMLKYLGVPYIQATGEAEATCAALVKHGLAWGTVTEDMDALPFGSTRLIRNLKANDGRNVKEYNLPKLLKQLNLSMEQFVELCILLGCDYCEKIKFQGIKKALELMHKHGSIKNIVKTIKQKNHIPADFCYREAIELFLRPSVTDVSLVQLNWKDPDEEKLIQFLSHEKHLNETKIRTKLEKLRSAQQPKAKKTPKKRAAQSSVFDPNDQKQQKMTDFFTTKKSQSSLPGPNKQKQTKKPDFFKTKKSQKQPQGRTENKDLSGNIPSTSSSPGCSQSTR</sequence>
<evidence type="ECO:0000256" key="11">
    <source>
        <dbReference type="ARBA" id="ARBA00023128"/>
    </source>
</evidence>
<dbReference type="GO" id="GO:0005634">
    <property type="term" value="C:nucleus"/>
    <property type="evidence" value="ECO:0000318"/>
    <property type="project" value="GO_Central"/>
</dbReference>
<dbReference type="GO" id="GO:0004523">
    <property type="term" value="F:RNA-DNA hybrid ribonuclease activity"/>
    <property type="evidence" value="ECO:0000318"/>
    <property type="project" value="GO_Central"/>
</dbReference>
<keyword evidence="8" id="KW-0378">Hydrolase</keyword>
<feature type="compositionally biased region" description="Low complexity" evidence="16">
    <location>
        <begin position="376"/>
        <end position="389"/>
    </location>
</feature>
<dbReference type="Proteomes" id="UP000186698">
    <property type="component" value="Chromosome 7L"/>
</dbReference>
<dbReference type="GO" id="GO:0006281">
    <property type="term" value="P:DNA repair"/>
    <property type="evidence" value="ECO:0007669"/>
    <property type="project" value="UniProtKB-KW"/>
</dbReference>
<feature type="compositionally biased region" description="Basic residues" evidence="16">
    <location>
        <begin position="300"/>
        <end position="309"/>
    </location>
</feature>
<evidence type="ECO:0000256" key="7">
    <source>
        <dbReference type="ARBA" id="ARBA00022763"/>
    </source>
</evidence>
<dbReference type="RefSeq" id="XP_018082108.1">
    <property type="nucleotide sequence ID" value="XM_018226619.2"/>
</dbReference>
<dbReference type="InterPro" id="IPR036279">
    <property type="entry name" value="5-3_exonuclease_C_sf"/>
</dbReference>
<dbReference type="SMART" id="SM00484">
    <property type="entry name" value="XPGI"/>
    <property type="match status" value="1"/>
</dbReference>
<evidence type="ECO:0000259" key="18">
    <source>
        <dbReference type="SMART" id="SM00485"/>
    </source>
</evidence>
<evidence type="ECO:0000256" key="8">
    <source>
        <dbReference type="ARBA" id="ARBA00022801"/>
    </source>
</evidence>
<organism evidence="19 20">
    <name type="scientific">Xenopus laevis</name>
    <name type="common">African clawed frog</name>
    <dbReference type="NCBI Taxonomy" id="8355"/>
    <lineage>
        <taxon>Eukaryota</taxon>
        <taxon>Metazoa</taxon>
        <taxon>Chordata</taxon>
        <taxon>Craniata</taxon>
        <taxon>Vertebrata</taxon>
        <taxon>Euteleostomi</taxon>
        <taxon>Amphibia</taxon>
        <taxon>Batrachia</taxon>
        <taxon>Anura</taxon>
        <taxon>Pipoidea</taxon>
        <taxon>Pipidae</taxon>
        <taxon>Xenopodinae</taxon>
        <taxon>Xenopus</taxon>
        <taxon>Xenopus</taxon>
    </lineage>
</organism>
<evidence type="ECO:0000256" key="9">
    <source>
        <dbReference type="ARBA" id="ARBA00022839"/>
    </source>
</evidence>
<feature type="domain" description="XPG-I" evidence="17">
    <location>
        <begin position="114"/>
        <end position="184"/>
    </location>
</feature>
<accession>A0A8J0TDM6</accession>
<dbReference type="SUPFAM" id="SSF88723">
    <property type="entry name" value="PIN domain-like"/>
    <property type="match status" value="1"/>
</dbReference>
<gene>
    <name evidence="20" type="primary">LOC108696916</name>
</gene>
<dbReference type="InterPro" id="IPR006084">
    <property type="entry name" value="XPG/Rad2"/>
</dbReference>
<comment type="cofactor">
    <cofactor evidence="1">
        <name>Mg(2+)</name>
        <dbReference type="ChEBI" id="CHEBI:18420"/>
    </cofactor>
</comment>
<keyword evidence="6 20" id="KW-0255">Endonuclease</keyword>